<sequence length="484" mass="53000">MKPKFLNFFGLVILGLIMSDIHAQPPIHEEIGKLVQEAPFKMGAPELPEIGANADTITKFGAIGDGTFLNTISIQNAIDSSAAKGGGKVVIPPGIWLTGPVALKSNINLHLMEGAILLFTKDHTQYPLIGKDGKYTVMSPIYANNLHDIAITGKGIINGNGASWRPVKKVKLTEGQWKALTKSGGVVTSDGGMWWPSEAAKEAETYLKNLKNKKKSALAEDFVPARDFLRPYMVLINHCKRVLIDGPTLMNSPKFGLVPKGCRDLIIRDVTINNEWYAQNGDGMDIGDSKNVIVYKCTVTAGDDGICMKSNYSAKDSNAATLQNVIISDCKVYHGHGGFVIGSNEGGGMENIYVHNCSFIGTDAGIRVKSSRDRGGLVQHIFLDGIYMENIQGPAIVFNSYYEQKDNARTNVPVTRTTPRFQYFKLSNIYCSSASESISLTGLPEYPVNHIYFEHVRILADKDYHAVDAKDIYFKDVEVNGSKL</sequence>
<keyword evidence="2 4" id="KW-0378">Hydrolase</keyword>
<dbReference type="Gene3D" id="2.160.20.10">
    <property type="entry name" value="Single-stranded right-handed beta-helix, Pectin lyase-like"/>
    <property type="match status" value="1"/>
</dbReference>
<reference evidence="6 7" key="1">
    <citation type="submission" date="2016-10" db="EMBL/GenBank/DDBJ databases">
        <authorList>
            <person name="de Groot N.N."/>
        </authorList>
    </citation>
    <scope>NUCLEOTIDE SEQUENCE [LARGE SCALE GENOMIC DNA]</scope>
    <source>
        <strain evidence="6 7">Vu-144</strain>
    </source>
</reference>
<feature type="signal peptide" evidence="5">
    <location>
        <begin position="1"/>
        <end position="23"/>
    </location>
</feature>
<evidence type="ECO:0000313" key="7">
    <source>
        <dbReference type="Proteomes" id="UP000199041"/>
    </source>
</evidence>
<dbReference type="EMBL" id="FNQY01000016">
    <property type="protein sequence ID" value="SEA38674.1"/>
    <property type="molecule type" value="Genomic_DNA"/>
</dbReference>
<dbReference type="PROSITE" id="PS00502">
    <property type="entry name" value="POLYGALACTURONASE"/>
    <property type="match status" value="1"/>
</dbReference>
<dbReference type="Proteomes" id="UP000199041">
    <property type="component" value="Unassembled WGS sequence"/>
</dbReference>
<evidence type="ECO:0000313" key="6">
    <source>
        <dbReference type="EMBL" id="SEA38674.1"/>
    </source>
</evidence>
<dbReference type="GO" id="GO:0005975">
    <property type="term" value="P:carbohydrate metabolic process"/>
    <property type="evidence" value="ECO:0007669"/>
    <property type="project" value="InterPro"/>
</dbReference>
<keyword evidence="7" id="KW-1185">Reference proteome</keyword>
<dbReference type="InterPro" id="IPR006626">
    <property type="entry name" value="PbH1"/>
</dbReference>
<dbReference type="GO" id="GO:0004650">
    <property type="term" value="F:polygalacturonase activity"/>
    <property type="evidence" value="ECO:0007669"/>
    <property type="project" value="InterPro"/>
</dbReference>
<dbReference type="RefSeq" id="WP_091399407.1">
    <property type="nucleotide sequence ID" value="NZ_FNQY01000016.1"/>
</dbReference>
<dbReference type="PANTHER" id="PTHR31339">
    <property type="entry name" value="PECTIN LYASE-RELATED"/>
    <property type="match status" value="1"/>
</dbReference>
<dbReference type="InterPro" id="IPR011050">
    <property type="entry name" value="Pectin_lyase_fold/virulence"/>
</dbReference>
<dbReference type="STRING" id="551991.SAMN05192529_11639"/>
<organism evidence="6 7">
    <name type="scientific">Arachidicoccus rhizosphaerae</name>
    <dbReference type="NCBI Taxonomy" id="551991"/>
    <lineage>
        <taxon>Bacteria</taxon>
        <taxon>Pseudomonadati</taxon>
        <taxon>Bacteroidota</taxon>
        <taxon>Chitinophagia</taxon>
        <taxon>Chitinophagales</taxon>
        <taxon>Chitinophagaceae</taxon>
        <taxon>Arachidicoccus</taxon>
    </lineage>
</organism>
<evidence type="ECO:0000256" key="2">
    <source>
        <dbReference type="ARBA" id="ARBA00022801"/>
    </source>
</evidence>
<gene>
    <name evidence="6" type="ORF">SAMN05192529_11639</name>
</gene>
<evidence type="ECO:0000256" key="1">
    <source>
        <dbReference type="ARBA" id="ARBA00008834"/>
    </source>
</evidence>
<comment type="similarity">
    <text evidence="1 4">Belongs to the glycosyl hydrolase 28 family.</text>
</comment>
<keyword evidence="5" id="KW-0732">Signal</keyword>
<dbReference type="SUPFAM" id="SSF51126">
    <property type="entry name" value="Pectin lyase-like"/>
    <property type="match status" value="1"/>
</dbReference>
<accession>A0A1H4ASD1</accession>
<dbReference type="AlphaFoldDB" id="A0A1H4ASD1"/>
<feature type="chain" id="PRO_5011570129" evidence="5">
    <location>
        <begin position="24"/>
        <end position="484"/>
    </location>
</feature>
<dbReference type="InterPro" id="IPR012334">
    <property type="entry name" value="Pectin_lyas_fold"/>
</dbReference>
<dbReference type="SMART" id="SM00710">
    <property type="entry name" value="PbH1"/>
    <property type="match status" value="6"/>
</dbReference>
<name>A0A1H4ASD1_9BACT</name>
<evidence type="ECO:0000256" key="4">
    <source>
        <dbReference type="RuleBase" id="RU361169"/>
    </source>
</evidence>
<dbReference type="Pfam" id="PF00295">
    <property type="entry name" value="Glyco_hydro_28"/>
    <property type="match status" value="1"/>
</dbReference>
<keyword evidence="3 4" id="KW-0326">Glycosidase</keyword>
<dbReference type="InterPro" id="IPR000743">
    <property type="entry name" value="Glyco_hydro_28"/>
</dbReference>
<proteinExistence type="inferred from homology"/>
<dbReference type="InterPro" id="IPR051801">
    <property type="entry name" value="GH28_Enzymes"/>
</dbReference>
<dbReference type="PANTHER" id="PTHR31339:SF9">
    <property type="entry name" value="PLASMIN AND FIBRONECTIN-BINDING PROTEIN A"/>
    <property type="match status" value="1"/>
</dbReference>
<dbReference type="OrthoDB" id="9795222at2"/>
<evidence type="ECO:0000256" key="5">
    <source>
        <dbReference type="SAM" id="SignalP"/>
    </source>
</evidence>
<evidence type="ECO:0000256" key="3">
    <source>
        <dbReference type="ARBA" id="ARBA00023295"/>
    </source>
</evidence>
<protein>
    <submittedName>
        <fullName evidence="6">Polygalacturonase</fullName>
    </submittedName>
</protein>